<dbReference type="KEGG" id="tut:107371888"/>
<evidence type="ECO:0000313" key="2">
    <source>
        <dbReference type="EnsemblMetazoa" id="tetur02g11830.1"/>
    </source>
</evidence>
<dbReference type="AlphaFoldDB" id="T1JXG2"/>
<dbReference type="EnsemblMetazoa" id="tetur02g11830.1">
    <property type="protein sequence ID" value="tetur02g11830.1"/>
    <property type="gene ID" value="tetur02g11830"/>
</dbReference>
<gene>
    <name evidence="2" type="primary">107371888</name>
</gene>
<feature type="region of interest" description="Disordered" evidence="1">
    <location>
        <begin position="161"/>
        <end position="211"/>
    </location>
</feature>
<feature type="region of interest" description="Disordered" evidence="1">
    <location>
        <begin position="280"/>
        <end position="326"/>
    </location>
</feature>
<feature type="region of interest" description="Disordered" evidence="1">
    <location>
        <begin position="230"/>
        <end position="254"/>
    </location>
</feature>
<name>T1JXG2_TETUR</name>
<dbReference type="HOGENOM" id="CLU_853454_0_0_1"/>
<evidence type="ECO:0000256" key="1">
    <source>
        <dbReference type="SAM" id="MobiDB-lite"/>
    </source>
</evidence>
<feature type="compositionally biased region" description="Polar residues" evidence="1">
    <location>
        <begin position="182"/>
        <end position="193"/>
    </location>
</feature>
<accession>T1JXG2</accession>
<reference evidence="3" key="1">
    <citation type="submission" date="2011-08" db="EMBL/GenBank/DDBJ databases">
        <authorList>
            <person name="Rombauts S."/>
        </authorList>
    </citation>
    <scope>NUCLEOTIDE SEQUENCE</scope>
    <source>
        <strain evidence="3">London</strain>
    </source>
</reference>
<feature type="compositionally biased region" description="Low complexity" evidence="1">
    <location>
        <begin position="238"/>
        <end position="251"/>
    </location>
</feature>
<dbReference type="Proteomes" id="UP000015104">
    <property type="component" value="Unassembled WGS sequence"/>
</dbReference>
<organism evidence="2 3">
    <name type="scientific">Tetranychus urticae</name>
    <name type="common">Two-spotted spider mite</name>
    <dbReference type="NCBI Taxonomy" id="32264"/>
    <lineage>
        <taxon>Eukaryota</taxon>
        <taxon>Metazoa</taxon>
        <taxon>Ecdysozoa</taxon>
        <taxon>Arthropoda</taxon>
        <taxon>Chelicerata</taxon>
        <taxon>Arachnida</taxon>
        <taxon>Acari</taxon>
        <taxon>Acariformes</taxon>
        <taxon>Trombidiformes</taxon>
        <taxon>Prostigmata</taxon>
        <taxon>Eleutherengona</taxon>
        <taxon>Raphignathae</taxon>
        <taxon>Tetranychoidea</taxon>
        <taxon>Tetranychidae</taxon>
        <taxon>Tetranychus</taxon>
    </lineage>
</organism>
<protein>
    <submittedName>
        <fullName evidence="2">Uncharacterized protein</fullName>
    </submittedName>
</protein>
<reference evidence="2" key="2">
    <citation type="submission" date="2015-06" db="UniProtKB">
        <authorList>
            <consortium name="EnsemblMetazoa"/>
        </authorList>
    </citation>
    <scope>IDENTIFICATION</scope>
</reference>
<evidence type="ECO:0000313" key="3">
    <source>
        <dbReference type="Proteomes" id="UP000015104"/>
    </source>
</evidence>
<sequence>MVSHVYPLIWSTIFSLITVTPTFGLLTNSLYDDEPLSFTDFQSFPSFNHFTSIDQDEMMPMDSIWSPGHQSVDFQSPFSSSLHNHHLNPFMMTRNSIGPMHHPSLLDTEPSMSTGSYSRSNRIGFGYSAKGKSRSEIPEDVIDGIVAKVLVDEKLNPIFNPRRSKPFRQGSRSGYKKMNGNGYKTANVNNQRNGKLYMGDSSKKGRPLDSGLQDLSRYVKSLRTVAWDDERLEKDDGSPSSPSSSYGDGEPNGSLTNYGPVFKTKYAKSDGSYNVYGFLVPMGSKLNNNKNNGNSNGESDKVQYNETPSAYGRKIGPHKPCDSPHS</sequence>
<feature type="compositionally biased region" description="Low complexity" evidence="1">
    <location>
        <begin position="283"/>
        <end position="297"/>
    </location>
</feature>
<keyword evidence="3" id="KW-1185">Reference proteome</keyword>
<dbReference type="EMBL" id="CAEY01000828">
    <property type="status" value="NOT_ANNOTATED_CDS"/>
    <property type="molecule type" value="Genomic_DNA"/>
</dbReference>
<proteinExistence type="predicted"/>